<dbReference type="Proteomes" id="UP000440066">
    <property type="component" value="Unassembled WGS sequence"/>
</dbReference>
<feature type="transmembrane region" description="Helical" evidence="1">
    <location>
        <begin position="55"/>
        <end position="73"/>
    </location>
</feature>
<dbReference type="EMBL" id="WJQT01000001">
    <property type="protein sequence ID" value="MRJ46068.1"/>
    <property type="molecule type" value="Genomic_DNA"/>
</dbReference>
<dbReference type="RefSeq" id="WP_153831180.1">
    <property type="nucleotide sequence ID" value="NZ_WJQT01000001.1"/>
</dbReference>
<evidence type="ECO:0008006" key="4">
    <source>
        <dbReference type="Google" id="ProtNLM"/>
    </source>
</evidence>
<keyword evidence="1" id="KW-0472">Membrane</keyword>
<name>A0A844BVY1_9LACT</name>
<feature type="transmembrane region" description="Helical" evidence="1">
    <location>
        <begin position="20"/>
        <end position="43"/>
    </location>
</feature>
<keyword evidence="1" id="KW-1133">Transmembrane helix</keyword>
<reference evidence="2 3" key="1">
    <citation type="submission" date="2019-11" db="EMBL/GenBank/DDBJ databases">
        <title>Characterisation of Fundicoccus ignavus gen. nov. sp. nov., a novel genus of the family Aerococcaceae from bulk tank milk.</title>
        <authorList>
            <person name="Siebert A."/>
            <person name="Huptas C."/>
            <person name="Wenning M."/>
            <person name="Scherer S."/>
            <person name="Doll E.V."/>
        </authorList>
    </citation>
    <scope>NUCLEOTIDE SEQUENCE [LARGE SCALE GENOMIC DNA]</scope>
    <source>
        <strain evidence="2 3">DSM 109652</strain>
    </source>
</reference>
<gene>
    <name evidence="2" type="ORF">GF867_00570</name>
</gene>
<evidence type="ECO:0000313" key="3">
    <source>
        <dbReference type="Proteomes" id="UP000440066"/>
    </source>
</evidence>
<evidence type="ECO:0000313" key="2">
    <source>
        <dbReference type="EMBL" id="MRJ46068.1"/>
    </source>
</evidence>
<proteinExistence type="predicted"/>
<accession>A0A844BVY1</accession>
<comment type="caution">
    <text evidence="2">The sequence shown here is derived from an EMBL/GenBank/DDBJ whole genome shotgun (WGS) entry which is preliminary data.</text>
</comment>
<evidence type="ECO:0000256" key="1">
    <source>
        <dbReference type="SAM" id="Phobius"/>
    </source>
</evidence>
<protein>
    <recommendedName>
        <fullName evidence="4">YcxB-like protein domain-containing protein</fullName>
    </recommendedName>
</protein>
<dbReference type="AlphaFoldDB" id="A0A844BVY1"/>
<keyword evidence="1" id="KW-0812">Transmembrane</keyword>
<organism evidence="2 3">
    <name type="scientific">Fundicoccus ignavus</name>
    <dbReference type="NCBI Taxonomy" id="2664442"/>
    <lineage>
        <taxon>Bacteria</taxon>
        <taxon>Bacillati</taxon>
        <taxon>Bacillota</taxon>
        <taxon>Bacilli</taxon>
        <taxon>Lactobacillales</taxon>
        <taxon>Aerococcaceae</taxon>
        <taxon>Fundicoccus</taxon>
    </lineage>
</organism>
<sequence>MINYQSNQPVNNHAKAYKRLMFSLSPITITLTILAFIFCAGISDIFGQFGSEDIIWITIMSILLTIGYINLLYRSKLLPVLEKVKHNIQKNNLPNLQEDTFSEEGITQTIYGQIYNYHYSDISSIYFFSDVIIVRKKMQFILYYARDSFVNTTEEEWVQFMKKQNPKIKVRRFKLEYIWYL</sequence>